<dbReference type="EMBL" id="LSQZ01000002">
    <property type="protein sequence ID" value="KXI14701.1"/>
    <property type="molecule type" value="Genomic_DNA"/>
</dbReference>
<dbReference type="Pfam" id="PF14470">
    <property type="entry name" value="bPH_3"/>
    <property type="match status" value="1"/>
</dbReference>
<dbReference type="RefSeq" id="WP_061101522.1">
    <property type="nucleotide sequence ID" value="NZ_KQ961783.1"/>
</dbReference>
<evidence type="ECO:0000313" key="3">
    <source>
        <dbReference type="Proteomes" id="UP000070326"/>
    </source>
</evidence>
<organism evidence="2 3">
    <name type="scientific">Peptostreptococcus anaerobius</name>
    <dbReference type="NCBI Taxonomy" id="1261"/>
    <lineage>
        <taxon>Bacteria</taxon>
        <taxon>Bacillati</taxon>
        <taxon>Bacillota</taxon>
        <taxon>Clostridia</taxon>
        <taxon>Peptostreptococcales</taxon>
        <taxon>Peptostreptococcaceae</taxon>
        <taxon>Peptostreptococcus</taxon>
    </lineage>
</organism>
<dbReference type="AlphaFoldDB" id="A0A135YZB5"/>
<gene>
    <name evidence="2" type="ORF">HMPREF3195_00072</name>
</gene>
<reference evidence="2 3" key="1">
    <citation type="submission" date="2016-02" db="EMBL/GenBank/DDBJ databases">
        <authorList>
            <person name="Wen L."/>
            <person name="He K."/>
            <person name="Yang H."/>
        </authorList>
    </citation>
    <scope>NUCLEOTIDE SEQUENCE [LARGE SCALE GENOMIC DNA]</scope>
    <source>
        <strain evidence="2 3">MJR8628A</strain>
    </source>
</reference>
<dbReference type="STRING" id="1261.HMPREF3195_00072"/>
<dbReference type="PATRIC" id="fig|1261.5.peg.74"/>
<sequence>MLSVEDVKSRFKEVGVLKQFGTKKEVIELPNHIDDEDGEQILYACSAMLDGNTWLMVCTDRKLLFLDKGMVYGLKKNEIRLSKVNSVNYQTGMVLGKIFVYHGSACMKLEAIDKHALKPMVKSINEALKKYNSNLSQPASFNNQNYDKIVDQNEKIIILLSSILDEIKKIK</sequence>
<evidence type="ECO:0000259" key="1">
    <source>
        <dbReference type="Pfam" id="PF14470"/>
    </source>
</evidence>
<dbReference type="Proteomes" id="UP000070326">
    <property type="component" value="Unassembled WGS sequence"/>
</dbReference>
<feature type="domain" description="YokE-like PH" evidence="1">
    <location>
        <begin position="37"/>
        <end position="126"/>
    </location>
</feature>
<comment type="caution">
    <text evidence="2">The sequence shown here is derived from an EMBL/GenBank/DDBJ whole genome shotgun (WGS) entry which is preliminary data.</text>
</comment>
<protein>
    <recommendedName>
        <fullName evidence="1">YokE-like PH domain-containing protein</fullName>
    </recommendedName>
</protein>
<accession>A0A135YZB5</accession>
<name>A0A135YZB5_9FIRM</name>
<dbReference type="InterPro" id="IPR039519">
    <property type="entry name" value="YokE-like_PH"/>
</dbReference>
<evidence type="ECO:0000313" key="2">
    <source>
        <dbReference type="EMBL" id="KXI14701.1"/>
    </source>
</evidence>
<proteinExistence type="predicted"/>